<evidence type="ECO:0000313" key="11">
    <source>
        <dbReference type="EMBL" id="CAF4145386.1"/>
    </source>
</evidence>
<feature type="domain" description="O-methyltransferase C-terminal" evidence="9">
    <location>
        <begin position="164"/>
        <end position="372"/>
    </location>
</feature>
<dbReference type="SUPFAM" id="SSF53335">
    <property type="entry name" value="S-adenosyl-L-methionine-dependent methyltransferases"/>
    <property type="match status" value="1"/>
</dbReference>
<accession>A0A8S2EX43</accession>
<organism evidence="10 12">
    <name type="scientific">Didymodactylos carnosus</name>
    <dbReference type="NCBI Taxonomy" id="1234261"/>
    <lineage>
        <taxon>Eukaryota</taxon>
        <taxon>Metazoa</taxon>
        <taxon>Spiralia</taxon>
        <taxon>Gnathifera</taxon>
        <taxon>Rotifera</taxon>
        <taxon>Eurotatoria</taxon>
        <taxon>Bdelloidea</taxon>
        <taxon>Philodinida</taxon>
        <taxon>Philodinidae</taxon>
        <taxon>Didymodactylos</taxon>
    </lineage>
</organism>
<protein>
    <recommendedName>
        <fullName evidence="7">Acetylserotonin O-methyltransferase</fullName>
        <ecNumber evidence="6">2.1.1.4</ecNumber>
    </recommendedName>
    <alternativeName>
        <fullName evidence="8">Hydroxyindole O-methyltransferase</fullName>
    </alternativeName>
</protein>
<reference evidence="10" key="1">
    <citation type="submission" date="2021-02" db="EMBL/GenBank/DDBJ databases">
        <authorList>
            <person name="Nowell W R."/>
        </authorList>
    </citation>
    <scope>NUCLEOTIDE SEQUENCE</scope>
</reference>
<dbReference type="InterPro" id="IPR016461">
    <property type="entry name" value="COMT-like"/>
</dbReference>
<dbReference type="Pfam" id="PF00221">
    <property type="entry name" value="Lyase_aromatic"/>
    <property type="match status" value="1"/>
</dbReference>
<evidence type="ECO:0000313" key="10">
    <source>
        <dbReference type="EMBL" id="CAF1334089.1"/>
    </source>
</evidence>
<comment type="function">
    <text evidence="5">Catalyzes the transfer of a methyl group onto N-acetylserotonin, producing melatonin (N-acetyl-5-methoxytryptamine).</text>
</comment>
<evidence type="ECO:0000256" key="2">
    <source>
        <dbReference type="ARBA" id="ARBA00022603"/>
    </source>
</evidence>
<dbReference type="GO" id="GO:0032259">
    <property type="term" value="P:methylation"/>
    <property type="evidence" value="ECO:0007669"/>
    <property type="project" value="UniProtKB-KW"/>
</dbReference>
<dbReference type="PANTHER" id="PTHR43712">
    <property type="entry name" value="PUTATIVE (AFU_ORTHOLOGUE AFUA_4G14580)-RELATED"/>
    <property type="match status" value="1"/>
</dbReference>
<dbReference type="EMBL" id="CAJNOK010021559">
    <property type="protein sequence ID" value="CAF1334089.1"/>
    <property type="molecule type" value="Genomic_DNA"/>
</dbReference>
<dbReference type="InterPro" id="IPR008948">
    <property type="entry name" value="L-Aspartase-like"/>
</dbReference>
<dbReference type="InterPro" id="IPR001077">
    <property type="entry name" value="COMT_C"/>
</dbReference>
<dbReference type="Gene3D" id="3.40.50.150">
    <property type="entry name" value="Vaccinia Virus protein VP39"/>
    <property type="match status" value="1"/>
</dbReference>
<comment type="similarity">
    <text evidence="1">Belongs to the PAL/histidase family.</text>
</comment>
<evidence type="ECO:0000256" key="8">
    <source>
        <dbReference type="ARBA" id="ARBA00043054"/>
    </source>
</evidence>
<dbReference type="EMBL" id="CAJOBA010043181">
    <property type="protein sequence ID" value="CAF4145386.1"/>
    <property type="molecule type" value="Genomic_DNA"/>
</dbReference>
<evidence type="ECO:0000256" key="4">
    <source>
        <dbReference type="ARBA" id="ARBA00022691"/>
    </source>
</evidence>
<evidence type="ECO:0000256" key="6">
    <source>
        <dbReference type="ARBA" id="ARBA00039116"/>
    </source>
</evidence>
<dbReference type="InterPro" id="IPR001106">
    <property type="entry name" value="Aromatic_Lyase"/>
</dbReference>
<dbReference type="Pfam" id="PF00891">
    <property type="entry name" value="Methyltransf_2"/>
    <property type="match status" value="1"/>
</dbReference>
<keyword evidence="2" id="KW-0489">Methyltransferase</keyword>
<dbReference type="AlphaFoldDB" id="A0A8S2EX43"/>
<dbReference type="PANTHER" id="PTHR43712:SF2">
    <property type="entry name" value="O-METHYLTRANSFERASE CICE"/>
    <property type="match status" value="1"/>
</dbReference>
<dbReference type="InterPro" id="IPR024083">
    <property type="entry name" value="Fumarase/histidase_N"/>
</dbReference>
<evidence type="ECO:0000256" key="3">
    <source>
        <dbReference type="ARBA" id="ARBA00022679"/>
    </source>
</evidence>
<evidence type="ECO:0000259" key="9">
    <source>
        <dbReference type="Pfam" id="PF00891"/>
    </source>
</evidence>
<keyword evidence="3" id="KW-0808">Transferase</keyword>
<dbReference type="PROSITE" id="PS51683">
    <property type="entry name" value="SAM_OMT_II"/>
    <property type="match status" value="1"/>
</dbReference>
<dbReference type="EC" id="2.1.1.4" evidence="6"/>
<dbReference type="GO" id="GO:0017096">
    <property type="term" value="F:acetylserotonin O-methyltransferase activity"/>
    <property type="evidence" value="ECO:0007669"/>
    <property type="project" value="UniProtKB-EC"/>
</dbReference>
<evidence type="ECO:0000313" key="12">
    <source>
        <dbReference type="Proteomes" id="UP000677228"/>
    </source>
</evidence>
<evidence type="ECO:0000256" key="5">
    <source>
        <dbReference type="ARBA" id="ARBA00037645"/>
    </source>
</evidence>
<comment type="caution">
    <text evidence="10">The sequence shown here is derived from an EMBL/GenBank/DDBJ whole genome shotgun (WGS) entry which is preliminary data.</text>
</comment>
<proteinExistence type="inferred from homology"/>
<evidence type="ECO:0000256" key="1">
    <source>
        <dbReference type="ARBA" id="ARBA00007238"/>
    </source>
</evidence>
<dbReference type="Proteomes" id="UP000677228">
    <property type="component" value="Unassembled WGS sequence"/>
</dbReference>
<name>A0A8S2EX43_9BILA</name>
<sequence>IFAYRAASHSGVSKEAVEALVNFLNSEIVPRVRQYESIGASGDLIPLAMIAAGIIGADVDVVYNGETMKAPLAIELAGLRPLKPQLLADADIVRELVDEPETIQPEFTNLFELTDSGRMLKSDHSSATRDLVRYVFGSGSGFQLSSPYLPSLIRQGYANGTGLQQAIGSANMFEHLIKPENSELLALFNGRMTADSTQSAHMIGSAVDFARFTTLTDIGGNLGTVLAVILLQHDGIRQGIVFDLKNVIERATKKVPNEFERMAVDNNRYQFMAGDMFDSTTIPSSDAYLLKNILHDWSDSQCIDILKSIRDAANNSTSSLLIVENVIRPSTADQRLDNWRAHALDICMMCAFGGKERTLHQYEYLLKKSGFELKQLHLTAGPMSIIEATRLKS</sequence>
<dbReference type="Gene3D" id="1.10.275.10">
    <property type="entry name" value="Fumarase/aspartase (N-terminal domain)"/>
    <property type="match status" value="1"/>
</dbReference>
<keyword evidence="4" id="KW-0949">S-adenosyl-L-methionine</keyword>
<dbReference type="SUPFAM" id="SSF48557">
    <property type="entry name" value="L-aspartase-like"/>
    <property type="match status" value="1"/>
</dbReference>
<dbReference type="InterPro" id="IPR029063">
    <property type="entry name" value="SAM-dependent_MTases_sf"/>
</dbReference>
<gene>
    <name evidence="10" type="ORF">OVA965_LOCUS30026</name>
    <name evidence="11" type="ORF">TMI583_LOCUS30819</name>
</gene>
<dbReference type="Proteomes" id="UP000682733">
    <property type="component" value="Unassembled WGS sequence"/>
</dbReference>
<feature type="non-terminal residue" evidence="10">
    <location>
        <position position="1"/>
    </location>
</feature>
<evidence type="ECO:0000256" key="7">
    <source>
        <dbReference type="ARBA" id="ARBA00040730"/>
    </source>
</evidence>